<dbReference type="Proteomes" id="UP000694941">
    <property type="component" value="Unplaced"/>
</dbReference>
<evidence type="ECO:0000313" key="4">
    <source>
        <dbReference type="RefSeq" id="XP_013782795.1"/>
    </source>
</evidence>
<dbReference type="InterPro" id="IPR006689">
    <property type="entry name" value="Small_GTPase_ARF/SAR"/>
</dbReference>
<dbReference type="PANTHER" id="PTHR46688">
    <property type="entry name" value="ADP-RIBOSYLATION FACTOR-LIKE PROTEIN 16"/>
    <property type="match status" value="1"/>
</dbReference>
<organism evidence="3 4">
    <name type="scientific">Limulus polyphemus</name>
    <name type="common">Atlantic horseshoe crab</name>
    <dbReference type="NCBI Taxonomy" id="6850"/>
    <lineage>
        <taxon>Eukaryota</taxon>
        <taxon>Metazoa</taxon>
        <taxon>Ecdysozoa</taxon>
        <taxon>Arthropoda</taxon>
        <taxon>Chelicerata</taxon>
        <taxon>Merostomata</taxon>
        <taxon>Xiphosura</taxon>
        <taxon>Limulidae</taxon>
        <taxon>Limulus</taxon>
    </lineage>
</organism>
<dbReference type="Pfam" id="PF00025">
    <property type="entry name" value="Arf"/>
    <property type="match status" value="1"/>
</dbReference>
<name>A0ABM1BIQ7_LIMPO</name>
<dbReference type="Gene3D" id="3.40.50.300">
    <property type="entry name" value="P-loop containing nucleotide triphosphate hydrolases"/>
    <property type="match status" value="1"/>
</dbReference>
<dbReference type="GeneID" id="106467032"/>
<keyword evidence="1" id="KW-0547">Nucleotide-binding</keyword>
<evidence type="ECO:0000313" key="3">
    <source>
        <dbReference type="Proteomes" id="UP000694941"/>
    </source>
</evidence>
<protein>
    <submittedName>
        <fullName evidence="4">ADP-ribosylation factor-like protein 16</fullName>
    </submittedName>
</protein>
<proteinExistence type="predicted"/>
<dbReference type="RefSeq" id="XP_013782795.1">
    <property type="nucleotide sequence ID" value="XM_013927341.2"/>
</dbReference>
<dbReference type="SMART" id="SM00177">
    <property type="entry name" value="ARF"/>
    <property type="match status" value="1"/>
</dbReference>
<gene>
    <name evidence="4" type="primary">LOC106467032</name>
</gene>
<keyword evidence="2" id="KW-0342">GTP-binding</keyword>
<accession>A0ABM1BIQ7</accession>
<dbReference type="PANTHER" id="PTHR46688:SF1">
    <property type="entry name" value="ADP-RIBOSYLATION FACTOR-LIKE PROTEIN 16"/>
    <property type="match status" value="1"/>
</dbReference>
<keyword evidence="3" id="KW-1185">Reference proteome</keyword>
<reference evidence="4" key="1">
    <citation type="submission" date="2025-08" db="UniProtKB">
        <authorList>
            <consortium name="RefSeq"/>
        </authorList>
    </citation>
    <scope>IDENTIFICATION</scope>
    <source>
        <tissue evidence="4">Muscle</tissue>
    </source>
</reference>
<dbReference type="PROSITE" id="PS51417">
    <property type="entry name" value="ARF"/>
    <property type="match status" value="1"/>
</dbReference>
<dbReference type="SUPFAM" id="SSF52540">
    <property type="entry name" value="P-loop containing nucleoside triphosphate hydrolases"/>
    <property type="match status" value="1"/>
</dbReference>
<evidence type="ECO:0000256" key="1">
    <source>
        <dbReference type="ARBA" id="ARBA00022741"/>
    </source>
</evidence>
<evidence type="ECO:0000256" key="2">
    <source>
        <dbReference type="ARBA" id="ARBA00023134"/>
    </source>
</evidence>
<sequence length="172" mass="19141">MILCVGPKGCGKTLLLKRLQLESFPKNEITSEEVIPTTVPTVGINITTIKLSRKVDTTIHELGGAMAPIWPCHFSQCRGLMFVIDTSNLMQISAACIQLYEIVTHESLQTAQILIILNKIDVPVTTSIIEVKDVLRLEQLKQHAKQSIETVEVSAFSGDGVENIRKWLLQFQ</sequence>
<dbReference type="InterPro" id="IPR027417">
    <property type="entry name" value="P-loop_NTPase"/>
</dbReference>